<evidence type="ECO:0000256" key="3">
    <source>
        <dbReference type="SAM" id="Phobius"/>
    </source>
</evidence>
<keyword evidence="3" id="KW-0812">Transmembrane</keyword>
<name>A0A918DDR3_9RHOB</name>
<evidence type="ECO:0000313" key="4">
    <source>
        <dbReference type="EMBL" id="GGO33758.1"/>
    </source>
</evidence>
<keyword evidence="4" id="KW-0969">Cilium</keyword>
<feature type="compositionally biased region" description="Basic and acidic residues" evidence="2">
    <location>
        <begin position="8"/>
        <end position="23"/>
    </location>
</feature>
<feature type="transmembrane region" description="Helical" evidence="3">
    <location>
        <begin position="33"/>
        <end position="53"/>
    </location>
</feature>
<dbReference type="RefSeq" id="WP_146287062.1">
    <property type="nucleotide sequence ID" value="NZ_BMLP01000004.1"/>
</dbReference>
<dbReference type="Gene3D" id="3.40.1690.10">
    <property type="entry name" value="secretion proteins EscU"/>
    <property type="match status" value="1"/>
</dbReference>
<dbReference type="GO" id="GO:0009306">
    <property type="term" value="P:protein secretion"/>
    <property type="evidence" value="ECO:0007669"/>
    <property type="project" value="InterPro"/>
</dbReference>
<keyword evidence="4" id="KW-0282">Flagellum</keyword>
<proteinExistence type="inferred from homology"/>
<gene>
    <name evidence="4" type="primary">fhlB</name>
    <name evidence="4" type="ORF">GCM10010991_23580</name>
</gene>
<accession>A0A918DDR3</accession>
<dbReference type="PRINTS" id="PR00950">
    <property type="entry name" value="TYPE3IMSPROT"/>
</dbReference>
<dbReference type="GO" id="GO:0005886">
    <property type="term" value="C:plasma membrane"/>
    <property type="evidence" value="ECO:0007669"/>
    <property type="project" value="TreeGrafter"/>
</dbReference>
<evidence type="ECO:0000256" key="2">
    <source>
        <dbReference type="SAM" id="MobiDB-lite"/>
    </source>
</evidence>
<comment type="caution">
    <text evidence="4">The sequence shown here is derived from an EMBL/GenBank/DDBJ whole genome shotgun (WGS) entry which is preliminary data.</text>
</comment>
<feature type="transmembrane region" description="Helical" evidence="3">
    <location>
        <begin position="82"/>
        <end position="107"/>
    </location>
</feature>
<feature type="region of interest" description="Disordered" evidence="2">
    <location>
        <begin position="1"/>
        <end position="23"/>
    </location>
</feature>
<keyword evidence="3" id="KW-0472">Membrane</keyword>
<protein>
    <submittedName>
        <fullName evidence="4">Flagellar biosynthesis protein FlhB</fullName>
    </submittedName>
</protein>
<evidence type="ECO:0000256" key="1">
    <source>
        <dbReference type="ARBA" id="ARBA00010690"/>
    </source>
</evidence>
<dbReference type="PANTHER" id="PTHR30531">
    <property type="entry name" value="FLAGELLAR BIOSYNTHETIC PROTEIN FLHB"/>
    <property type="match status" value="1"/>
</dbReference>
<dbReference type="Proteomes" id="UP000598196">
    <property type="component" value="Unassembled WGS sequence"/>
</dbReference>
<sequence length="354" mass="39144">MSEEDADDRQHEASQKRLESLRSEGRIARSPEALSAISLVSFCLGAVFLGPAITDQVSLRLMRLLSAEAGVAWAGNMRPAELVLSLALEIAPLFLPPLMAVVLAVTVMRGWTFTPKNLEPRLSRISPLAAAGHKFGVQGLFDFGRNLAKLAVTAIAAVWFVRSHLNAIMGVAQLQGRQIAFVIFDLAMDFLILSAALGLVFGAADYLWQVLRHRRQAMMTRQEMTEEHKESEGDPHFRAHRRQRGQEIALNRMLQAVPEADVVVVNPTHYAVALKWNRKDGRAPVCVAKGQDEIAARIRERAIEAGVPIHRDPPTARALHAALDVGDEIGREHYQAVAAAIRFAEAMRKKARRR</sequence>
<organism evidence="4 5">
    <name type="scientific">Gemmobacter aquaticus</name>
    <dbReference type="NCBI Taxonomy" id="490185"/>
    <lineage>
        <taxon>Bacteria</taxon>
        <taxon>Pseudomonadati</taxon>
        <taxon>Pseudomonadota</taxon>
        <taxon>Alphaproteobacteria</taxon>
        <taxon>Rhodobacterales</taxon>
        <taxon>Paracoccaceae</taxon>
        <taxon>Gemmobacter</taxon>
    </lineage>
</organism>
<keyword evidence="5" id="KW-1185">Reference proteome</keyword>
<dbReference type="PANTHER" id="PTHR30531:SF12">
    <property type="entry name" value="FLAGELLAR BIOSYNTHETIC PROTEIN FLHB"/>
    <property type="match status" value="1"/>
</dbReference>
<keyword evidence="4" id="KW-0966">Cell projection</keyword>
<dbReference type="EMBL" id="BMLP01000004">
    <property type="protein sequence ID" value="GGO33758.1"/>
    <property type="molecule type" value="Genomic_DNA"/>
</dbReference>
<keyword evidence="3" id="KW-1133">Transmembrane helix</keyword>
<dbReference type="AlphaFoldDB" id="A0A918DDR3"/>
<dbReference type="Pfam" id="PF01312">
    <property type="entry name" value="Bac_export_2"/>
    <property type="match status" value="1"/>
</dbReference>
<dbReference type="SUPFAM" id="SSF160544">
    <property type="entry name" value="EscU C-terminal domain-like"/>
    <property type="match status" value="1"/>
</dbReference>
<comment type="similarity">
    <text evidence="1">Belongs to the type III secretion exporter family.</text>
</comment>
<dbReference type="OrthoDB" id="9807950at2"/>
<feature type="transmembrane region" description="Helical" evidence="3">
    <location>
        <begin position="150"/>
        <end position="172"/>
    </location>
</feature>
<evidence type="ECO:0000313" key="5">
    <source>
        <dbReference type="Proteomes" id="UP000598196"/>
    </source>
</evidence>
<feature type="transmembrane region" description="Helical" evidence="3">
    <location>
        <begin position="178"/>
        <end position="208"/>
    </location>
</feature>
<dbReference type="InterPro" id="IPR029025">
    <property type="entry name" value="T3SS_substrate_exporter_C"/>
</dbReference>
<reference evidence="4 5" key="1">
    <citation type="journal article" date="2014" name="Int. J. Syst. Evol. Microbiol.">
        <title>Complete genome sequence of Corynebacterium casei LMG S-19264T (=DSM 44701T), isolated from a smear-ripened cheese.</title>
        <authorList>
            <consortium name="US DOE Joint Genome Institute (JGI-PGF)"/>
            <person name="Walter F."/>
            <person name="Albersmeier A."/>
            <person name="Kalinowski J."/>
            <person name="Ruckert C."/>
        </authorList>
    </citation>
    <scope>NUCLEOTIDE SEQUENCE [LARGE SCALE GENOMIC DNA]</scope>
    <source>
        <strain evidence="4 5">CGMCC 1.7029</strain>
    </source>
</reference>
<dbReference type="InterPro" id="IPR006135">
    <property type="entry name" value="T3SS_substrate_exporter"/>
</dbReference>
<dbReference type="Gene3D" id="6.10.250.2080">
    <property type="match status" value="1"/>
</dbReference>